<dbReference type="EMBL" id="FPHZ01000216">
    <property type="protein sequence ID" value="SFV89256.1"/>
    <property type="molecule type" value="Genomic_DNA"/>
</dbReference>
<evidence type="ECO:0000256" key="1">
    <source>
        <dbReference type="ARBA" id="ARBA00022679"/>
    </source>
</evidence>
<sequence>MISPDKNISTKAVDVMLWGLQIGSISEDPNRPGFYLFQYTSNIPIGVNPSPIHMPVGKEVYNFDLDKKTFQGLPGMVADSLPDKFGNALVEQYMEKQGFDKNKVTTLDRLLYIGKRGMGALEFEPASAQEEVSHHPLAMKDLVESARKAIQGKLSEVASDLIHIGSSAGGARPKAVIGWNRRTENIVAGQFNVPEGYEHWLLKFDGVGEDKELGGSDGYGRIEYVYYLMARDAGIEMNECRLLKDDKRAHFMTKRFDRINNEKVHMQSFCALEHQDFNIPYVTDYSLLLRTAQKLNLGKQDITQIYKRMVFNVLANNCDDHTKNFAFLMDPTGTWLLAPAFDVTHAYNPNGEWTSKHQMLVNGKANIDEITREDLLTIAKKFSISKPTKIIDKVKVALLNWNELASKYDVSDGQKVRISKEIDINIKHFM</sequence>
<dbReference type="Pfam" id="PF07804">
    <property type="entry name" value="HipA_C"/>
    <property type="match status" value="1"/>
</dbReference>
<feature type="domain" description="HipA-like C-terminal" evidence="3">
    <location>
        <begin position="166"/>
        <end position="395"/>
    </location>
</feature>
<dbReference type="InterPro" id="IPR017508">
    <property type="entry name" value="HipA_N1"/>
</dbReference>
<evidence type="ECO:0000259" key="4">
    <source>
        <dbReference type="Pfam" id="PF13657"/>
    </source>
</evidence>
<dbReference type="AlphaFoldDB" id="A0A1W1E072"/>
<keyword evidence="1" id="KW-0808">Transferase</keyword>
<dbReference type="Gene3D" id="1.10.1070.20">
    <property type="match status" value="1"/>
</dbReference>
<organism evidence="5">
    <name type="scientific">hydrothermal vent metagenome</name>
    <dbReference type="NCBI Taxonomy" id="652676"/>
    <lineage>
        <taxon>unclassified sequences</taxon>
        <taxon>metagenomes</taxon>
        <taxon>ecological metagenomes</taxon>
    </lineage>
</organism>
<evidence type="ECO:0000313" key="6">
    <source>
        <dbReference type="EMBL" id="SFV89256.1"/>
    </source>
</evidence>
<dbReference type="InterPro" id="IPR052028">
    <property type="entry name" value="HipA_Ser/Thr_kinase"/>
</dbReference>
<dbReference type="PANTHER" id="PTHR37419:SF8">
    <property type="entry name" value="TOXIN YJJJ"/>
    <property type="match status" value="1"/>
</dbReference>
<dbReference type="PANTHER" id="PTHR37419">
    <property type="entry name" value="SERINE/THREONINE-PROTEIN KINASE TOXIN HIPA"/>
    <property type="match status" value="1"/>
</dbReference>
<accession>A0A1W1E072</accession>
<gene>
    <name evidence="5" type="ORF">MNB_SUP05-SYMBIONT-4-1315</name>
    <name evidence="6" type="ORF">MNB_SUP05-SYMBIONT-5-1200</name>
</gene>
<evidence type="ECO:0000256" key="2">
    <source>
        <dbReference type="ARBA" id="ARBA00022777"/>
    </source>
</evidence>
<feature type="domain" description="HipA N-terminal subdomain 1" evidence="4">
    <location>
        <begin position="14"/>
        <end position="123"/>
    </location>
</feature>
<proteinExistence type="predicted"/>
<protein>
    <submittedName>
        <fullName evidence="5">HIPA PROTEIN</fullName>
    </submittedName>
</protein>
<dbReference type="Pfam" id="PF13657">
    <property type="entry name" value="Couple_hipA"/>
    <property type="match status" value="1"/>
</dbReference>
<dbReference type="GO" id="GO:0005829">
    <property type="term" value="C:cytosol"/>
    <property type="evidence" value="ECO:0007669"/>
    <property type="project" value="TreeGrafter"/>
</dbReference>
<dbReference type="GO" id="GO:0004674">
    <property type="term" value="F:protein serine/threonine kinase activity"/>
    <property type="evidence" value="ECO:0007669"/>
    <property type="project" value="TreeGrafter"/>
</dbReference>
<dbReference type="InterPro" id="IPR012893">
    <property type="entry name" value="HipA-like_C"/>
</dbReference>
<evidence type="ECO:0000313" key="5">
    <source>
        <dbReference type="EMBL" id="SFV87370.1"/>
    </source>
</evidence>
<keyword evidence="2" id="KW-0418">Kinase</keyword>
<evidence type="ECO:0000259" key="3">
    <source>
        <dbReference type="Pfam" id="PF07804"/>
    </source>
</evidence>
<dbReference type="EMBL" id="FPHY01000196">
    <property type="protein sequence ID" value="SFV87370.1"/>
    <property type="molecule type" value="Genomic_DNA"/>
</dbReference>
<reference evidence="5" key="1">
    <citation type="submission" date="2016-10" db="EMBL/GenBank/DDBJ databases">
        <authorList>
            <person name="de Groot N.N."/>
        </authorList>
    </citation>
    <scope>NUCLEOTIDE SEQUENCE</scope>
</reference>
<name>A0A1W1E072_9ZZZZ</name>